<gene>
    <name evidence="1" type="ORF">SAMN05421678_111209</name>
</gene>
<feature type="non-terminal residue" evidence="1">
    <location>
        <position position="30"/>
    </location>
</feature>
<reference evidence="1 2" key="1">
    <citation type="submission" date="2016-10" db="EMBL/GenBank/DDBJ databases">
        <authorList>
            <person name="de Groot N.N."/>
        </authorList>
    </citation>
    <scope>NUCLEOTIDE SEQUENCE [LARGE SCALE GENOMIC DNA]</scope>
    <source>
        <strain evidence="1 2">CPCC 202808</strain>
    </source>
</reference>
<sequence>MSGNRHYARRVIRDLVRDKAKALPTDANAA</sequence>
<evidence type="ECO:0000313" key="2">
    <source>
        <dbReference type="Proteomes" id="UP000199052"/>
    </source>
</evidence>
<dbReference type="Proteomes" id="UP000199052">
    <property type="component" value="Unassembled WGS sequence"/>
</dbReference>
<name>A0A1I2X0A2_9ACTN</name>
<dbReference type="EMBL" id="FOOI01000011">
    <property type="protein sequence ID" value="SFH07004.1"/>
    <property type="molecule type" value="Genomic_DNA"/>
</dbReference>
<accession>A0A1I2X0A2</accession>
<evidence type="ECO:0000313" key="1">
    <source>
        <dbReference type="EMBL" id="SFH07004.1"/>
    </source>
</evidence>
<organism evidence="1 2">
    <name type="scientific">Actinopolymorpha cephalotaxi</name>
    <dbReference type="NCBI Taxonomy" id="504797"/>
    <lineage>
        <taxon>Bacteria</taxon>
        <taxon>Bacillati</taxon>
        <taxon>Actinomycetota</taxon>
        <taxon>Actinomycetes</taxon>
        <taxon>Propionibacteriales</taxon>
        <taxon>Actinopolymorphaceae</taxon>
        <taxon>Actinopolymorpha</taxon>
    </lineage>
</organism>
<proteinExistence type="predicted"/>
<dbReference type="AlphaFoldDB" id="A0A1I2X0A2"/>
<protein>
    <submittedName>
        <fullName evidence="1">Uncharacterized protein</fullName>
    </submittedName>
</protein>